<evidence type="ECO:0000313" key="1">
    <source>
        <dbReference type="EMBL" id="DAF64521.1"/>
    </source>
</evidence>
<protein>
    <submittedName>
        <fullName evidence="1">Uncharacterized protein</fullName>
    </submittedName>
</protein>
<organism evidence="1">
    <name type="scientific">Myoviridae sp. ctu6J18</name>
    <dbReference type="NCBI Taxonomy" id="2827714"/>
    <lineage>
        <taxon>Viruses</taxon>
        <taxon>Duplodnaviria</taxon>
        <taxon>Heunggongvirae</taxon>
        <taxon>Uroviricota</taxon>
        <taxon>Caudoviricetes</taxon>
    </lineage>
</organism>
<accession>A0A8S5TN21</accession>
<name>A0A8S5TN21_9CAUD</name>
<reference evidence="1" key="1">
    <citation type="journal article" date="2021" name="Proc. Natl. Acad. Sci. U.S.A.">
        <title>A Catalog of Tens of Thousands of Viruses from Human Metagenomes Reveals Hidden Associations with Chronic Diseases.</title>
        <authorList>
            <person name="Tisza M.J."/>
            <person name="Buck C.B."/>
        </authorList>
    </citation>
    <scope>NUCLEOTIDE SEQUENCE</scope>
    <source>
        <strain evidence="1">Ctu6J18</strain>
    </source>
</reference>
<proteinExistence type="predicted"/>
<sequence>MKCCTERPKQHRSVESVFFIAFLPSYLRNVGAYIRASTGSIKTRLYIGAYLTGVHI</sequence>
<dbReference type="EMBL" id="BK032862">
    <property type="protein sequence ID" value="DAF64521.1"/>
    <property type="molecule type" value="Genomic_DNA"/>
</dbReference>